<dbReference type="Gene3D" id="3.30.300.30">
    <property type="match status" value="1"/>
</dbReference>
<comment type="subcellular location">
    <subcellularLocation>
        <location evidence="1">Peroxisome</location>
    </subcellularLocation>
</comment>
<dbReference type="OrthoDB" id="10253869at2759"/>
<dbReference type="GO" id="GO:0046872">
    <property type="term" value="F:metal ion binding"/>
    <property type="evidence" value="ECO:0007669"/>
    <property type="project" value="UniProtKB-KW"/>
</dbReference>
<evidence type="ECO:0000256" key="8">
    <source>
        <dbReference type="ARBA" id="ARBA00023002"/>
    </source>
</evidence>
<evidence type="ECO:0000256" key="1">
    <source>
        <dbReference type="ARBA" id="ARBA00004275"/>
    </source>
</evidence>
<dbReference type="EMBL" id="OU898281">
    <property type="protein sequence ID" value="CAG9836091.1"/>
    <property type="molecule type" value="Genomic_DNA"/>
</dbReference>
<evidence type="ECO:0000256" key="6">
    <source>
        <dbReference type="ARBA" id="ARBA00022741"/>
    </source>
</evidence>
<sequence length="593" mass="65030">MLARNRIAFLIQNSQNGIIALLPNSLGNKRTYSVQLNNPRKRNVVRSNERLGQFVRNLGSGIVKSPLGDSEPIPNSNLVEYVFGKSDEWGDEIAATCAVSGRNYTFSMLRFLVNRFAQAALSHCAMKPREVVGLLLPNIPEFVIVCHGAMEAGLVVTFVNPLYTPDEIKRQFQNAGVKMIITVPLLLEVATTIAPSLTGYRTTVCIGGDDDVTKNVNGLESLLKAGHESELPGINPRELALLPYSSGTTGLPKGVMLSHYNLVANLVQGDRDDLIARKTKAGERHKVLSVLPFFHIFGFNGILNIVLRTGNHMITIPRFTPEDYAKALENYRPSFLFVVPSLLQFLASHPAITKEHLASVEGIQSGAAPLTEGLLQKFKAKLDNPNVMIKQGYGMTESSPVTFIMPKMTPPSKIGTIGVLYPSTEAKVVCLVTGKTLGTHESGELLVRGPQIMMGYLNNEAATAETIDKEGWLHTGDVVYYDEDGYFYIVDRCKELIKVKGNQVSPTELENLIMEIEGIADAAVVGVPDTLAGEVPRAYVVRLANANINEEDIQRWVNGKVSHYKKLVGGVKFVDIIPRNPSGKILRNELKLN</sequence>
<protein>
    <recommendedName>
        <fullName evidence="4">Luciferin 4-monooxygenase</fullName>
        <ecNumber evidence="3">1.13.12.7</ecNumber>
    </recommendedName>
</protein>
<dbReference type="PANTHER" id="PTHR24096:SF394">
    <property type="entry name" value="LUCIFERIN 4-MONOOXYGENASE"/>
    <property type="match status" value="1"/>
</dbReference>
<comment type="catalytic activity">
    <reaction evidence="13">
        <text>firefly D-luciferin + ATP + O2 = firefly oxyluciferin + hnu + AMP + CO2 + diphosphate</text>
        <dbReference type="Rhea" id="RHEA:10732"/>
        <dbReference type="ChEBI" id="CHEBI:15379"/>
        <dbReference type="ChEBI" id="CHEBI:16526"/>
        <dbReference type="ChEBI" id="CHEBI:16792"/>
        <dbReference type="ChEBI" id="CHEBI:30212"/>
        <dbReference type="ChEBI" id="CHEBI:30616"/>
        <dbReference type="ChEBI" id="CHEBI:33019"/>
        <dbReference type="ChEBI" id="CHEBI:58038"/>
        <dbReference type="ChEBI" id="CHEBI:456215"/>
        <dbReference type="EC" id="1.13.12.7"/>
    </reaction>
</comment>
<evidence type="ECO:0000313" key="16">
    <source>
        <dbReference type="EMBL" id="CAG9836091.1"/>
    </source>
</evidence>
<dbReference type="SUPFAM" id="SSF56801">
    <property type="entry name" value="Acetyl-CoA synthetase-like"/>
    <property type="match status" value="1"/>
</dbReference>
<evidence type="ECO:0000256" key="5">
    <source>
        <dbReference type="ARBA" id="ARBA00022723"/>
    </source>
</evidence>
<evidence type="ECO:0000256" key="4">
    <source>
        <dbReference type="ARBA" id="ARBA00019043"/>
    </source>
</evidence>
<gene>
    <name evidence="16" type="ORF">DIABBA_LOCUS9209</name>
</gene>
<dbReference type="GO" id="GO:0005777">
    <property type="term" value="C:peroxisome"/>
    <property type="evidence" value="ECO:0007669"/>
    <property type="project" value="UniProtKB-SubCell"/>
</dbReference>
<proteinExistence type="inferred from homology"/>
<dbReference type="FunFam" id="3.40.50.12780:FF:000003">
    <property type="entry name" value="Long-chain-fatty-acid--CoA ligase FadD"/>
    <property type="match status" value="1"/>
</dbReference>
<comment type="similarity">
    <text evidence="2">Belongs to the ATP-dependent AMP-binding enzyme family.</text>
</comment>
<evidence type="ECO:0000256" key="3">
    <source>
        <dbReference type="ARBA" id="ARBA00012532"/>
    </source>
</evidence>
<dbReference type="InterPro" id="IPR020845">
    <property type="entry name" value="AMP-binding_CS"/>
</dbReference>
<dbReference type="Gene3D" id="3.40.50.12780">
    <property type="entry name" value="N-terminal domain of ligase-like"/>
    <property type="match status" value="1"/>
</dbReference>
<dbReference type="AlphaFoldDB" id="A0A9N9XE91"/>
<evidence type="ECO:0000256" key="2">
    <source>
        <dbReference type="ARBA" id="ARBA00006432"/>
    </source>
</evidence>
<dbReference type="PANTHER" id="PTHR24096">
    <property type="entry name" value="LONG-CHAIN-FATTY-ACID--COA LIGASE"/>
    <property type="match status" value="1"/>
</dbReference>
<keyword evidence="9" id="KW-0503">Monooxygenase</keyword>
<name>A0A9N9XE91_DIABA</name>
<evidence type="ECO:0000256" key="12">
    <source>
        <dbReference type="ARBA" id="ARBA00023262"/>
    </source>
</evidence>
<dbReference type="FunFam" id="3.30.300.30:FF:000007">
    <property type="entry name" value="4-coumarate--CoA ligase 2"/>
    <property type="match status" value="1"/>
</dbReference>
<keyword evidence="17" id="KW-1185">Reference proteome</keyword>
<keyword evidence="12" id="KW-0599">Photoprotein</keyword>
<evidence type="ECO:0000256" key="7">
    <source>
        <dbReference type="ARBA" id="ARBA00022840"/>
    </source>
</evidence>
<dbReference type="GO" id="GO:0008218">
    <property type="term" value="P:bioluminescence"/>
    <property type="evidence" value="ECO:0007669"/>
    <property type="project" value="UniProtKB-KW"/>
</dbReference>
<evidence type="ECO:0000259" key="14">
    <source>
        <dbReference type="Pfam" id="PF00501"/>
    </source>
</evidence>
<evidence type="ECO:0000256" key="10">
    <source>
        <dbReference type="ARBA" id="ARBA00023140"/>
    </source>
</evidence>
<organism evidence="16 17">
    <name type="scientific">Diabrotica balteata</name>
    <name type="common">Banded cucumber beetle</name>
    <dbReference type="NCBI Taxonomy" id="107213"/>
    <lineage>
        <taxon>Eukaryota</taxon>
        <taxon>Metazoa</taxon>
        <taxon>Ecdysozoa</taxon>
        <taxon>Arthropoda</taxon>
        <taxon>Hexapoda</taxon>
        <taxon>Insecta</taxon>
        <taxon>Pterygota</taxon>
        <taxon>Neoptera</taxon>
        <taxon>Endopterygota</taxon>
        <taxon>Coleoptera</taxon>
        <taxon>Polyphaga</taxon>
        <taxon>Cucujiformia</taxon>
        <taxon>Chrysomeloidea</taxon>
        <taxon>Chrysomelidae</taxon>
        <taxon>Galerucinae</taxon>
        <taxon>Diabroticina</taxon>
        <taxon>Diabroticites</taxon>
        <taxon>Diabrotica</taxon>
    </lineage>
</organism>
<dbReference type="InterPro" id="IPR025110">
    <property type="entry name" value="AMP-bd_C"/>
</dbReference>
<keyword evidence="10" id="KW-0576">Peroxisome</keyword>
<dbReference type="GO" id="GO:0004467">
    <property type="term" value="F:long-chain fatty acid-CoA ligase activity"/>
    <property type="evidence" value="ECO:0007669"/>
    <property type="project" value="TreeGrafter"/>
</dbReference>
<keyword evidence="7" id="KW-0067">ATP-binding</keyword>
<dbReference type="InterPro" id="IPR042099">
    <property type="entry name" value="ANL_N_sf"/>
</dbReference>
<dbReference type="Proteomes" id="UP001153709">
    <property type="component" value="Chromosome 6"/>
</dbReference>
<reference evidence="16" key="1">
    <citation type="submission" date="2022-01" db="EMBL/GenBank/DDBJ databases">
        <authorList>
            <person name="King R."/>
        </authorList>
    </citation>
    <scope>NUCLEOTIDE SEQUENCE</scope>
</reference>
<evidence type="ECO:0000256" key="13">
    <source>
        <dbReference type="ARBA" id="ARBA00048497"/>
    </source>
</evidence>
<dbReference type="GO" id="GO:0005524">
    <property type="term" value="F:ATP binding"/>
    <property type="evidence" value="ECO:0007669"/>
    <property type="project" value="UniProtKB-KW"/>
</dbReference>
<feature type="domain" description="AMP-binding enzyme C-terminal" evidence="15">
    <location>
        <begin position="508"/>
        <end position="584"/>
    </location>
</feature>
<keyword evidence="5" id="KW-0479">Metal-binding</keyword>
<dbReference type="Pfam" id="PF00501">
    <property type="entry name" value="AMP-binding"/>
    <property type="match status" value="1"/>
</dbReference>
<feature type="domain" description="AMP-dependent synthetase/ligase" evidence="14">
    <location>
        <begin position="89"/>
        <end position="457"/>
    </location>
</feature>
<evidence type="ECO:0000259" key="15">
    <source>
        <dbReference type="Pfam" id="PF13193"/>
    </source>
</evidence>
<evidence type="ECO:0000256" key="9">
    <source>
        <dbReference type="ARBA" id="ARBA00023033"/>
    </source>
</evidence>
<dbReference type="EC" id="1.13.12.7" evidence="3"/>
<dbReference type="InterPro" id="IPR045851">
    <property type="entry name" value="AMP-bd_C_sf"/>
</dbReference>
<keyword evidence="11" id="KW-0455">Luminescence</keyword>
<dbReference type="Pfam" id="PF13193">
    <property type="entry name" value="AMP-binding_C"/>
    <property type="match status" value="1"/>
</dbReference>
<evidence type="ECO:0000313" key="17">
    <source>
        <dbReference type="Proteomes" id="UP001153709"/>
    </source>
</evidence>
<keyword evidence="8" id="KW-0560">Oxidoreductase</keyword>
<accession>A0A9N9XE91</accession>
<evidence type="ECO:0000256" key="11">
    <source>
        <dbReference type="ARBA" id="ARBA00023223"/>
    </source>
</evidence>
<dbReference type="PROSITE" id="PS00455">
    <property type="entry name" value="AMP_BINDING"/>
    <property type="match status" value="1"/>
</dbReference>
<dbReference type="InterPro" id="IPR000873">
    <property type="entry name" value="AMP-dep_synth/lig_dom"/>
</dbReference>
<dbReference type="GO" id="GO:0004497">
    <property type="term" value="F:monooxygenase activity"/>
    <property type="evidence" value="ECO:0007669"/>
    <property type="project" value="UniProtKB-KW"/>
</dbReference>
<dbReference type="GO" id="GO:0046949">
    <property type="term" value="P:fatty-acyl-CoA biosynthetic process"/>
    <property type="evidence" value="ECO:0007669"/>
    <property type="project" value="TreeGrafter"/>
</dbReference>
<keyword evidence="6" id="KW-0547">Nucleotide-binding</keyword>